<organism evidence="2 3">
    <name type="scientific">Glonium stellatum</name>
    <dbReference type="NCBI Taxonomy" id="574774"/>
    <lineage>
        <taxon>Eukaryota</taxon>
        <taxon>Fungi</taxon>
        <taxon>Dikarya</taxon>
        <taxon>Ascomycota</taxon>
        <taxon>Pezizomycotina</taxon>
        <taxon>Dothideomycetes</taxon>
        <taxon>Pleosporomycetidae</taxon>
        <taxon>Gloniales</taxon>
        <taxon>Gloniaceae</taxon>
        <taxon>Glonium</taxon>
    </lineage>
</organism>
<proteinExistence type="predicted"/>
<feature type="compositionally biased region" description="Basic and acidic residues" evidence="1">
    <location>
        <begin position="106"/>
        <end position="118"/>
    </location>
</feature>
<feature type="compositionally biased region" description="Polar residues" evidence="1">
    <location>
        <begin position="90"/>
        <end position="105"/>
    </location>
</feature>
<sequence>MPSPFHQKYSSQNHKNFNTIAAMPDPPAPERKDSVGSSPPSSPTERRRSSGAMRFAALEALKRPQTEEHTTRRASFQDAKIGSPGIIGSWWNNFTRGPTNPQGPTKSKEPRDVTTLKQ</sequence>
<accession>A0A8E2EPH7</accession>
<evidence type="ECO:0000313" key="2">
    <source>
        <dbReference type="EMBL" id="OCL02469.1"/>
    </source>
</evidence>
<keyword evidence="3" id="KW-1185">Reference proteome</keyword>
<evidence type="ECO:0000313" key="3">
    <source>
        <dbReference type="Proteomes" id="UP000250140"/>
    </source>
</evidence>
<dbReference type="Proteomes" id="UP000250140">
    <property type="component" value="Unassembled WGS sequence"/>
</dbReference>
<gene>
    <name evidence="2" type="ORF">AOQ84DRAFT_304661</name>
</gene>
<feature type="compositionally biased region" description="Polar residues" evidence="1">
    <location>
        <begin position="8"/>
        <end position="19"/>
    </location>
</feature>
<dbReference type="AlphaFoldDB" id="A0A8E2EPH7"/>
<feature type="compositionally biased region" description="Basic and acidic residues" evidence="1">
    <location>
        <begin position="60"/>
        <end position="71"/>
    </location>
</feature>
<evidence type="ECO:0000256" key="1">
    <source>
        <dbReference type="SAM" id="MobiDB-lite"/>
    </source>
</evidence>
<protein>
    <submittedName>
        <fullName evidence="2">Uncharacterized protein</fullName>
    </submittedName>
</protein>
<feature type="region of interest" description="Disordered" evidence="1">
    <location>
        <begin position="1"/>
        <end position="118"/>
    </location>
</feature>
<dbReference type="EMBL" id="KV750953">
    <property type="protein sequence ID" value="OCL02469.1"/>
    <property type="molecule type" value="Genomic_DNA"/>
</dbReference>
<name>A0A8E2EPH7_9PEZI</name>
<dbReference type="OrthoDB" id="4158609at2759"/>
<reference evidence="2 3" key="1">
    <citation type="journal article" date="2016" name="Nat. Commun.">
        <title>Ectomycorrhizal ecology is imprinted in the genome of the dominant symbiotic fungus Cenococcum geophilum.</title>
        <authorList>
            <consortium name="DOE Joint Genome Institute"/>
            <person name="Peter M."/>
            <person name="Kohler A."/>
            <person name="Ohm R.A."/>
            <person name="Kuo A."/>
            <person name="Krutzmann J."/>
            <person name="Morin E."/>
            <person name="Arend M."/>
            <person name="Barry K.W."/>
            <person name="Binder M."/>
            <person name="Choi C."/>
            <person name="Clum A."/>
            <person name="Copeland A."/>
            <person name="Grisel N."/>
            <person name="Haridas S."/>
            <person name="Kipfer T."/>
            <person name="LaButti K."/>
            <person name="Lindquist E."/>
            <person name="Lipzen A."/>
            <person name="Maire R."/>
            <person name="Meier B."/>
            <person name="Mihaltcheva S."/>
            <person name="Molinier V."/>
            <person name="Murat C."/>
            <person name="Poggeler S."/>
            <person name="Quandt C.A."/>
            <person name="Sperisen C."/>
            <person name="Tritt A."/>
            <person name="Tisserant E."/>
            <person name="Crous P.W."/>
            <person name="Henrissat B."/>
            <person name="Nehls U."/>
            <person name="Egli S."/>
            <person name="Spatafora J.W."/>
            <person name="Grigoriev I.V."/>
            <person name="Martin F.M."/>
        </authorList>
    </citation>
    <scope>NUCLEOTIDE SEQUENCE [LARGE SCALE GENOMIC DNA]</scope>
    <source>
        <strain evidence="2 3">CBS 207.34</strain>
    </source>
</reference>